<evidence type="ECO:0000256" key="2">
    <source>
        <dbReference type="ARBA" id="ARBA00007342"/>
    </source>
</evidence>
<dbReference type="EC" id="2.3.1.222" evidence="3 10"/>
<comment type="function">
    <text evidence="10">Involved in 1,2-propanediol (1,2-PD) degradation by catalyzing the conversion of propanoyl-CoA to propanoyl-phosphate.</text>
</comment>
<protein>
    <recommendedName>
        <fullName evidence="4 10">Phosphate propanoyltransferase</fullName>
        <ecNumber evidence="3 10">2.3.1.222</ecNumber>
    </recommendedName>
</protein>
<accession>A0ABW1UBL2</accession>
<dbReference type="Pfam" id="PF06130">
    <property type="entry name" value="PTAC"/>
    <property type="match status" value="1"/>
</dbReference>
<comment type="caution">
    <text evidence="11">The sequence shown here is derived from an EMBL/GenBank/DDBJ whole genome shotgun (WGS) entry which is preliminary data.</text>
</comment>
<gene>
    <name evidence="11" type="ORF">ACFP1M_11300</name>
</gene>
<dbReference type="InterPro" id="IPR008300">
    <property type="entry name" value="PTAC"/>
</dbReference>
<evidence type="ECO:0000256" key="1">
    <source>
        <dbReference type="ARBA" id="ARBA00001947"/>
    </source>
</evidence>
<dbReference type="NCBIfam" id="NF011652">
    <property type="entry name" value="PRK15070.1"/>
    <property type="match status" value="1"/>
</dbReference>
<evidence type="ECO:0000256" key="9">
    <source>
        <dbReference type="ARBA" id="ARBA00047589"/>
    </source>
</evidence>
<evidence type="ECO:0000313" key="11">
    <source>
        <dbReference type="EMBL" id="MFC6290759.1"/>
    </source>
</evidence>
<evidence type="ECO:0000256" key="5">
    <source>
        <dbReference type="ARBA" id="ARBA00022679"/>
    </source>
</evidence>
<keyword evidence="7" id="KW-0862">Zinc</keyword>
<proteinExistence type="inferred from homology"/>
<evidence type="ECO:0000256" key="3">
    <source>
        <dbReference type="ARBA" id="ARBA00012206"/>
    </source>
</evidence>
<evidence type="ECO:0000256" key="8">
    <source>
        <dbReference type="ARBA" id="ARBA00023315"/>
    </source>
</evidence>
<keyword evidence="8 10" id="KW-0012">Acyltransferase</keyword>
<dbReference type="EMBL" id="JBHSSO010000070">
    <property type="protein sequence ID" value="MFC6290759.1"/>
    <property type="molecule type" value="Genomic_DNA"/>
</dbReference>
<organism evidence="11 12">
    <name type="scientific">Levilactobacillus angrenensis</name>
    <dbReference type="NCBI Taxonomy" id="2486020"/>
    <lineage>
        <taxon>Bacteria</taxon>
        <taxon>Bacillati</taxon>
        <taxon>Bacillota</taxon>
        <taxon>Bacilli</taxon>
        <taxon>Lactobacillales</taxon>
        <taxon>Lactobacillaceae</taxon>
        <taxon>Levilactobacillus</taxon>
    </lineage>
</organism>
<comment type="cofactor">
    <cofactor evidence="1">
        <name>Zn(2+)</name>
        <dbReference type="ChEBI" id="CHEBI:29105"/>
    </cofactor>
</comment>
<evidence type="ECO:0000313" key="12">
    <source>
        <dbReference type="Proteomes" id="UP001596258"/>
    </source>
</evidence>
<keyword evidence="5 10" id="KW-0808">Transferase</keyword>
<dbReference type="Proteomes" id="UP001596258">
    <property type="component" value="Unassembled WGS sequence"/>
</dbReference>
<sequence>MTEENLRSLIRQIVTECADTNADPNAIPIGISNHHIHLSQADFDQLFPGQQMEKFKQLKQPGEFASKQTCDIIGPKGTIKHVRVLGPCRSHSQVEIANSETFTLGVPAPIRLSGHLDGTPSVKLRTKDGEVTVQGVIVAKRHIHMSLEDAKRFGVKLGDTMMVEINSDGRHTIYDDVIARPRKDFTLEMHLDTDEASAANVKPTTVAHIIPRVQSTF</sequence>
<dbReference type="PANTHER" id="PTHR39453">
    <property type="entry name" value="PHOSPHATE PROPANOYLTRANSFERASE"/>
    <property type="match status" value="1"/>
</dbReference>
<dbReference type="PANTHER" id="PTHR39453:SF1">
    <property type="entry name" value="PHOSPHATE PROPANOYLTRANSFERASE"/>
    <property type="match status" value="1"/>
</dbReference>
<name>A0ABW1UBL2_9LACO</name>
<evidence type="ECO:0000256" key="6">
    <source>
        <dbReference type="ARBA" id="ARBA00022723"/>
    </source>
</evidence>
<evidence type="ECO:0000256" key="10">
    <source>
        <dbReference type="PIRNR" id="PIRNR010130"/>
    </source>
</evidence>
<comment type="similarity">
    <text evidence="2 10">Belongs to the PduL family.</text>
</comment>
<dbReference type="PIRSF" id="PIRSF010130">
    <property type="entry name" value="PduL"/>
    <property type="match status" value="1"/>
</dbReference>
<comment type="catalytic activity">
    <reaction evidence="9 10">
        <text>propanoyl-CoA + phosphate = propanoyl phosphate + CoA</text>
        <dbReference type="Rhea" id="RHEA:28046"/>
        <dbReference type="ChEBI" id="CHEBI:43474"/>
        <dbReference type="ChEBI" id="CHEBI:57287"/>
        <dbReference type="ChEBI" id="CHEBI:57392"/>
        <dbReference type="ChEBI" id="CHEBI:58933"/>
        <dbReference type="EC" id="2.3.1.222"/>
    </reaction>
</comment>
<evidence type="ECO:0000256" key="4">
    <source>
        <dbReference type="ARBA" id="ARBA00020837"/>
    </source>
</evidence>
<keyword evidence="6" id="KW-0479">Metal-binding</keyword>
<reference evidence="12" key="1">
    <citation type="journal article" date="2019" name="Int. J. Syst. Evol. Microbiol.">
        <title>The Global Catalogue of Microorganisms (GCM) 10K type strain sequencing project: providing services to taxonomists for standard genome sequencing and annotation.</title>
        <authorList>
            <consortium name="The Broad Institute Genomics Platform"/>
            <consortium name="The Broad Institute Genome Sequencing Center for Infectious Disease"/>
            <person name="Wu L."/>
            <person name="Ma J."/>
        </authorList>
    </citation>
    <scope>NUCLEOTIDE SEQUENCE [LARGE SCALE GENOMIC DNA]</scope>
    <source>
        <strain evidence="12">CCM 8893</strain>
    </source>
</reference>
<dbReference type="RefSeq" id="WP_125575130.1">
    <property type="nucleotide sequence ID" value="NZ_JBHSSO010000070.1"/>
</dbReference>
<comment type="pathway">
    <text evidence="10">Polyol metabolism; 1,2-propanediol degradation.</text>
</comment>
<keyword evidence="12" id="KW-1185">Reference proteome</keyword>
<evidence type="ECO:0000256" key="7">
    <source>
        <dbReference type="ARBA" id="ARBA00022833"/>
    </source>
</evidence>